<dbReference type="PANTHER" id="PTHR43344:SF2">
    <property type="entry name" value="PHOSPHOSERINE PHOSPHATASE"/>
    <property type="match status" value="1"/>
</dbReference>
<dbReference type="SFLD" id="SFLDG01129">
    <property type="entry name" value="C1.5:_HAD__Beta-PGM__Phosphata"/>
    <property type="match status" value="1"/>
</dbReference>
<dbReference type="Gene3D" id="3.40.50.1000">
    <property type="entry name" value="HAD superfamily/HAD-like"/>
    <property type="match status" value="1"/>
</dbReference>
<dbReference type="SUPFAM" id="SSF56784">
    <property type="entry name" value="HAD-like"/>
    <property type="match status" value="1"/>
</dbReference>
<evidence type="ECO:0000256" key="13">
    <source>
        <dbReference type="SAM" id="MobiDB-lite"/>
    </source>
</evidence>
<feature type="region of interest" description="Disordered" evidence="13">
    <location>
        <begin position="210"/>
        <end position="267"/>
    </location>
</feature>
<dbReference type="PANTHER" id="PTHR43344">
    <property type="entry name" value="PHOSPHOSERINE PHOSPHATASE"/>
    <property type="match status" value="1"/>
</dbReference>
<dbReference type="InterPro" id="IPR055545">
    <property type="entry name" value="DUF7121"/>
</dbReference>
<dbReference type="Proteomes" id="UP000713479">
    <property type="component" value="Unassembled WGS sequence"/>
</dbReference>
<comment type="pathway">
    <text evidence="2">Amino-acid biosynthesis; L-serine biosynthesis; L-serine from 3-phospho-D-glycerate: step 3/3.</text>
</comment>
<keyword evidence="12" id="KW-0175">Coiled coil</keyword>
<dbReference type="NCBIfam" id="TIGR01488">
    <property type="entry name" value="HAD-SF-IB"/>
    <property type="match status" value="1"/>
</dbReference>
<keyword evidence="8" id="KW-0460">Magnesium</keyword>
<keyword evidence="6" id="KW-0479">Metal-binding</keyword>
<proteinExistence type="inferred from homology"/>
<evidence type="ECO:0000313" key="14">
    <source>
        <dbReference type="EMBL" id="MBE6510464.1"/>
    </source>
</evidence>
<dbReference type="Pfam" id="PF00702">
    <property type="entry name" value="Hydrolase"/>
    <property type="match status" value="1"/>
</dbReference>
<dbReference type="GO" id="GO:0000287">
    <property type="term" value="F:magnesium ion binding"/>
    <property type="evidence" value="ECO:0007669"/>
    <property type="project" value="TreeGrafter"/>
</dbReference>
<organism evidence="14 15">
    <name type="scientific">Methanobrevibacter millerae</name>
    <dbReference type="NCBI Taxonomy" id="230361"/>
    <lineage>
        <taxon>Archaea</taxon>
        <taxon>Methanobacteriati</taxon>
        <taxon>Methanobacteriota</taxon>
        <taxon>Methanomada group</taxon>
        <taxon>Methanobacteria</taxon>
        <taxon>Methanobacteriales</taxon>
        <taxon>Methanobacteriaceae</taxon>
        <taxon>Methanobrevibacter</taxon>
    </lineage>
</organism>
<protein>
    <recommendedName>
        <fullName evidence="4">phosphoserine phosphatase</fullName>
        <ecNumber evidence="4">3.1.3.3</ecNumber>
    </recommendedName>
    <alternativeName>
        <fullName evidence="10">O-phosphoserine phosphohydrolase</fullName>
    </alternativeName>
</protein>
<evidence type="ECO:0000256" key="9">
    <source>
        <dbReference type="ARBA" id="ARBA00023299"/>
    </source>
</evidence>
<dbReference type="GO" id="GO:0006564">
    <property type="term" value="P:L-serine biosynthetic process"/>
    <property type="evidence" value="ECO:0007669"/>
    <property type="project" value="UniProtKB-KW"/>
</dbReference>
<reference evidence="14" key="1">
    <citation type="submission" date="2019-04" db="EMBL/GenBank/DDBJ databases">
        <title>Evolution of Biomass-Degrading Anaerobic Consortia Revealed by Metagenomics.</title>
        <authorList>
            <person name="Peng X."/>
        </authorList>
    </citation>
    <scope>NUCLEOTIDE SEQUENCE</scope>
    <source>
        <strain evidence="14">SIG13</strain>
    </source>
</reference>
<evidence type="ECO:0000256" key="6">
    <source>
        <dbReference type="ARBA" id="ARBA00022723"/>
    </source>
</evidence>
<name>A0A8T3VG45_9EURY</name>
<dbReference type="Pfam" id="PF23435">
    <property type="entry name" value="DUF7121"/>
    <property type="match status" value="1"/>
</dbReference>
<keyword evidence="7 14" id="KW-0378">Hydrolase</keyword>
<dbReference type="SFLD" id="SFLDF00029">
    <property type="entry name" value="phosphoserine_phosphatase"/>
    <property type="match status" value="1"/>
</dbReference>
<dbReference type="SFLD" id="SFLDG01136">
    <property type="entry name" value="C1.6:_Phosphoserine_Phosphatas"/>
    <property type="match status" value="1"/>
</dbReference>
<dbReference type="InterPro" id="IPR050582">
    <property type="entry name" value="HAD-like_SerB"/>
</dbReference>
<evidence type="ECO:0000313" key="15">
    <source>
        <dbReference type="Proteomes" id="UP000713479"/>
    </source>
</evidence>
<evidence type="ECO:0000256" key="2">
    <source>
        <dbReference type="ARBA" id="ARBA00005135"/>
    </source>
</evidence>
<feature type="compositionally biased region" description="Acidic residues" evidence="13">
    <location>
        <begin position="213"/>
        <end position="256"/>
    </location>
</feature>
<evidence type="ECO:0000256" key="12">
    <source>
        <dbReference type="SAM" id="Coils"/>
    </source>
</evidence>
<evidence type="ECO:0000256" key="3">
    <source>
        <dbReference type="ARBA" id="ARBA00009184"/>
    </source>
</evidence>
<dbReference type="EMBL" id="SUTF01000005">
    <property type="protein sequence ID" value="MBE6510464.1"/>
    <property type="molecule type" value="Genomic_DNA"/>
</dbReference>
<comment type="similarity">
    <text evidence="3">Belongs to the HAD-like hydrolase superfamily. SerB family.</text>
</comment>
<feature type="compositionally biased region" description="Basic and acidic residues" evidence="13">
    <location>
        <begin position="257"/>
        <end position="267"/>
    </location>
</feature>
<evidence type="ECO:0000256" key="4">
    <source>
        <dbReference type="ARBA" id="ARBA00012640"/>
    </source>
</evidence>
<evidence type="ECO:0000256" key="5">
    <source>
        <dbReference type="ARBA" id="ARBA00022605"/>
    </source>
</evidence>
<dbReference type="GO" id="GO:0005737">
    <property type="term" value="C:cytoplasm"/>
    <property type="evidence" value="ECO:0007669"/>
    <property type="project" value="TreeGrafter"/>
</dbReference>
<evidence type="ECO:0000256" key="11">
    <source>
        <dbReference type="PIRSR" id="PIRSR604469-1"/>
    </source>
</evidence>
<feature type="active site" description="Proton donor" evidence="11">
    <location>
        <position position="10"/>
    </location>
</feature>
<dbReference type="InterPro" id="IPR004469">
    <property type="entry name" value="PSP"/>
</dbReference>
<evidence type="ECO:0000256" key="7">
    <source>
        <dbReference type="ARBA" id="ARBA00022801"/>
    </source>
</evidence>
<comment type="cofactor">
    <cofactor evidence="1">
        <name>Mg(2+)</name>
        <dbReference type="ChEBI" id="CHEBI:18420"/>
    </cofactor>
</comment>
<dbReference type="InterPro" id="IPR036412">
    <property type="entry name" value="HAD-like_sf"/>
</dbReference>
<evidence type="ECO:0000256" key="1">
    <source>
        <dbReference type="ARBA" id="ARBA00001946"/>
    </source>
</evidence>
<dbReference type="EC" id="3.1.3.3" evidence="4"/>
<dbReference type="AlphaFoldDB" id="A0A8T3VG45"/>
<evidence type="ECO:0000256" key="8">
    <source>
        <dbReference type="ARBA" id="ARBA00022842"/>
    </source>
</evidence>
<dbReference type="SFLD" id="SFLDS00003">
    <property type="entry name" value="Haloacid_Dehalogenase"/>
    <property type="match status" value="1"/>
</dbReference>
<dbReference type="NCBIfam" id="TIGR00338">
    <property type="entry name" value="serB"/>
    <property type="match status" value="1"/>
</dbReference>
<sequence>MIKLVVFDLDNVIIDGEAIDEIGKLANVEDDIAAITEKAMQGEIDFETSIKDRVQLLEGTSIEEIEKVADELPLMPGASDTIARLKDEDVDVAIISGSFDVVAEKVKEKLGIDTVYTNSFTVEDGKLTGEVTGPLVSGSKLDVLKDHVEKAGISLEEVVAVGDGANDISMIESAGCGIAFNAKDSVKEIADVVVDEKDLTKVLDEILNQLTTEDTENDAVENEEAEAEEVEEVEEAEVAEAEDAEEKAEPAEEEKTEAEKPKNDLPKSEFVLADTMEGVRKQKDEKEAEISRIADEREEYNRIAKEQRKIRDELNASLKENLNKAIEYRNERNEINKAVEEAKKARNEANNQIKSLEWSSGKRDKVKIENEIKKIDKIIETRVLDIKKENQLVKNANDLRKQLMEIQEDESVKEEAQELRKVSEEEHEKVIALSEQAQAAHEEMLTYFRKTDDIRTAADDAHKKFIEARNNASAKHEEFKAVLSDIHVINKKLGSGKPRKRKSDKKPSSGANKNREEKERAEEIFEKFKQGGKLSTEELLLLQKYNIN</sequence>
<dbReference type="InterPro" id="IPR023214">
    <property type="entry name" value="HAD_sf"/>
</dbReference>
<feature type="region of interest" description="Disordered" evidence="13">
    <location>
        <begin position="492"/>
        <end position="521"/>
    </location>
</feature>
<comment type="caution">
    <text evidence="14">The sequence shown here is derived from an EMBL/GenBank/DDBJ whole genome shotgun (WGS) entry which is preliminary data.</text>
</comment>
<feature type="coiled-coil region" evidence="12">
    <location>
        <begin position="386"/>
        <end position="426"/>
    </location>
</feature>
<dbReference type="GO" id="GO:0036424">
    <property type="term" value="F:L-phosphoserine phosphatase activity"/>
    <property type="evidence" value="ECO:0007669"/>
    <property type="project" value="InterPro"/>
</dbReference>
<feature type="active site" description="Nucleophile" evidence="11">
    <location>
        <position position="8"/>
    </location>
</feature>
<accession>A0A8T3VG45</accession>
<dbReference type="SFLD" id="SFLDG01137">
    <property type="entry name" value="C1.6.1:_Phosphoserine_Phosphat"/>
    <property type="match status" value="1"/>
</dbReference>
<keyword evidence="5" id="KW-0028">Amino-acid biosynthesis</keyword>
<keyword evidence="9" id="KW-0718">Serine biosynthesis</keyword>
<gene>
    <name evidence="14" type="primary">serB</name>
    <name evidence="14" type="ORF">E7Z74_04255</name>
</gene>
<evidence type="ECO:0000256" key="10">
    <source>
        <dbReference type="ARBA" id="ARBA00031693"/>
    </source>
</evidence>